<dbReference type="InterPro" id="IPR004875">
    <property type="entry name" value="DDE_SF_endonuclease_dom"/>
</dbReference>
<reference evidence="2" key="1">
    <citation type="submission" date="2019-10" db="EMBL/GenBank/DDBJ databases">
        <title>Conservation and host-specific expression of non-tandemly repeated heterogenous ribosome RNA gene in arbuscular mycorrhizal fungi.</title>
        <authorList>
            <person name="Maeda T."/>
            <person name="Kobayashi Y."/>
            <person name="Nakagawa T."/>
            <person name="Ezawa T."/>
            <person name="Yamaguchi K."/>
            <person name="Bino T."/>
            <person name="Nishimoto Y."/>
            <person name="Shigenobu S."/>
            <person name="Kawaguchi M."/>
        </authorList>
    </citation>
    <scope>NUCLEOTIDE SEQUENCE</scope>
    <source>
        <strain evidence="2">HR1</strain>
    </source>
</reference>
<comment type="caution">
    <text evidence="2">The sequence shown here is derived from an EMBL/GenBank/DDBJ whole genome shotgun (WGS) entry which is preliminary data.</text>
</comment>
<sequence>MPKAYGRNQAARHFELDSTMVGHWIKETEKKLYNWVIEQRNKALAITFVTIRLQMIEILKKENMLPEQTMELVKNFHRFVIRLRVKNSIEPCNIFNMDEMPVWFDMAGNITINPKGEKTVYIRGTGNEKNWFTVVLICAADGTKLPLICIFKRKGHLEKSVKQKFNDNHVNLAVIPGDLTSICQPLDVAINKPFKDHLRRGWHSWMTNGGARYIATGNLKCAKISEVYSWVKHS</sequence>
<protein>
    <submittedName>
        <fullName evidence="2">Pogo transposable element with KRAB domain</fullName>
    </submittedName>
</protein>
<dbReference type="PANTHER" id="PTHR19303">
    <property type="entry name" value="TRANSPOSON"/>
    <property type="match status" value="1"/>
</dbReference>
<proteinExistence type="predicted"/>
<dbReference type="EMBL" id="BLAL01000044">
    <property type="protein sequence ID" value="GES79705.1"/>
    <property type="molecule type" value="Genomic_DNA"/>
</dbReference>
<accession>A0A8H3L492</accession>
<evidence type="ECO:0000313" key="2">
    <source>
        <dbReference type="EMBL" id="GES79705.1"/>
    </source>
</evidence>
<name>A0A8H3L492_9GLOM</name>
<gene>
    <name evidence="2" type="ORF">RCL2_000700600</name>
</gene>
<evidence type="ECO:0000313" key="3">
    <source>
        <dbReference type="Proteomes" id="UP000615446"/>
    </source>
</evidence>
<dbReference type="GO" id="GO:0005634">
    <property type="term" value="C:nucleus"/>
    <property type="evidence" value="ECO:0007669"/>
    <property type="project" value="TreeGrafter"/>
</dbReference>
<organism evidence="2 3">
    <name type="scientific">Rhizophagus clarus</name>
    <dbReference type="NCBI Taxonomy" id="94130"/>
    <lineage>
        <taxon>Eukaryota</taxon>
        <taxon>Fungi</taxon>
        <taxon>Fungi incertae sedis</taxon>
        <taxon>Mucoromycota</taxon>
        <taxon>Glomeromycotina</taxon>
        <taxon>Glomeromycetes</taxon>
        <taxon>Glomerales</taxon>
        <taxon>Glomeraceae</taxon>
        <taxon>Rhizophagus</taxon>
    </lineage>
</organism>
<dbReference type="AlphaFoldDB" id="A0A8H3L492"/>
<evidence type="ECO:0000259" key="1">
    <source>
        <dbReference type="Pfam" id="PF03184"/>
    </source>
</evidence>
<feature type="domain" description="DDE-1" evidence="1">
    <location>
        <begin position="131"/>
        <end position="232"/>
    </location>
</feature>
<dbReference type="OrthoDB" id="2444593at2759"/>
<dbReference type="Proteomes" id="UP000615446">
    <property type="component" value="Unassembled WGS sequence"/>
</dbReference>
<dbReference type="InterPro" id="IPR050863">
    <property type="entry name" value="CenT-Element_Derived"/>
</dbReference>
<dbReference type="GO" id="GO:0003677">
    <property type="term" value="F:DNA binding"/>
    <property type="evidence" value="ECO:0007669"/>
    <property type="project" value="TreeGrafter"/>
</dbReference>
<dbReference type="Pfam" id="PF03184">
    <property type="entry name" value="DDE_1"/>
    <property type="match status" value="1"/>
</dbReference>
<dbReference type="PANTHER" id="PTHR19303:SF57">
    <property type="entry name" value="HTH CENPB-TYPE DOMAIN-CONTAINING PROTEIN"/>
    <property type="match status" value="1"/>
</dbReference>